<comment type="caution">
    <text evidence="9">The sequence shown here is derived from an EMBL/GenBank/DDBJ whole genome shotgun (WGS) entry which is preliminary data.</text>
</comment>
<proteinExistence type="inferred from homology"/>
<accession>A0A8J7KH00</accession>
<reference evidence="9" key="1">
    <citation type="submission" date="2020-11" db="EMBL/GenBank/DDBJ databases">
        <title>Multidrug resistant novel bacterium Savagea serpentis sp. nov., isolated from the scats of a vine snake (Ahaetulla nasuta).</title>
        <authorList>
            <person name="Venkata Ramana V."/>
            <person name="Vikas Patil S."/>
            <person name="Yogita Lugani V."/>
        </authorList>
    </citation>
    <scope>NUCLEOTIDE SEQUENCE</scope>
    <source>
        <strain evidence="9">SN6</strain>
    </source>
</reference>
<feature type="binding site" evidence="7">
    <location>
        <position position="97"/>
    </location>
    <ligand>
        <name>a divalent metal cation</name>
        <dbReference type="ChEBI" id="CHEBI:60240"/>
    </ligand>
</feature>
<feature type="binding site" evidence="7">
    <location>
        <position position="40"/>
    </location>
    <ligand>
        <name>a divalent metal cation</name>
        <dbReference type="ChEBI" id="CHEBI:60240"/>
    </ligand>
</feature>
<dbReference type="Pfam" id="PF01975">
    <property type="entry name" value="SurE"/>
    <property type="match status" value="1"/>
</dbReference>
<evidence type="ECO:0000256" key="2">
    <source>
        <dbReference type="ARBA" id="ARBA00011062"/>
    </source>
</evidence>
<keyword evidence="10" id="KW-1185">Reference proteome</keyword>
<protein>
    <recommendedName>
        <fullName evidence="7">5'-nucleotidase SurE</fullName>
        <ecNumber evidence="7">3.1.3.5</ecNumber>
    </recommendedName>
    <alternativeName>
        <fullName evidence="7">Nucleoside 5'-monophosphate phosphohydrolase</fullName>
    </alternativeName>
</protein>
<dbReference type="InterPro" id="IPR002828">
    <property type="entry name" value="SurE-like_Pase/nucleotidase"/>
</dbReference>
<feature type="domain" description="Survival protein SurE-like phosphatase/nucleotidase" evidence="8">
    <location>
        <begin position="5"/>
        <end position="185"/>
    </location>
</feature>
<comment type="cofactor">
    <cofactor evidence="7">
        <name>a divalent metal cation</name>
        <dbReference type="ChEBI" id="CHEBI:60240"/>
    </cofactor>
    <text evidence="7">Binds 1 divalent metal cation per subunit.</text>
</comment>
<dbReference type="AlphaFoldDB" id="A0A8J7KH00"/>
<dbReference type="GO" id="GO:0004309">
    <property type="term" value="F:exopolyphosphatase activity"/>
    <property type="evidence" value="ECO:0007669"/>
    <property type="project" value="TreeGrafter"/>
</dbReference>
<evidence type="ECO:0000259" key="8">
    <source>
        <dbReference type="Pfam" id="PF01975"/>
    </source>
</evidence>
<dbReference type="EMBL" id="JADKPV010000001">
    <property type="protein sequence ID" value="MBF4500428.1"/>
    <property type="molecule type" value="Genomic_DNA"/>
</dbReference>
<dbReference type="RefSeq" id="WP_194561869.1">
    <property type="nucleotide sequence ID" value="NZ_JADKPV010000001.1"/>
</dbReference>
<dbReference type="Proteomes" id="UP000622653">
    <property type="component" value="Unassembled WGS sequence"/>
</dbReference>
<dbReference type="GO" id="GO:0000166">
    <property type="term" value="F:nucleotide binding"/>
    <property type="evidence" value="ECO:0007669"/>
    <property type="project" value="UniProtKB-KW"/>
</dbReference>
<comment type="similarity">
    <text evidence="2 7">Belongs to the SurE nucleotidase family.</text>
</comment>
<sequence>MKTFLVTNDDGIFAPGLLAFVDVLQHFGKVYVIAPDKERSAISQSITLRQPIEAKESNVFGRNVQAWSINGTPTDAIKLGCDVLIHSPIDVVFSGMNLGANVGRDLFYSGTVSGAREAISYDIPAVAVSYDEYDVETVDFQRATKRMYEWLSLFLEDVVASRHLWNVNIPASDDEQYRGMRWATIDLNIQRYRHMVSKGPHQRTIYWLTDYRQDVQSLDEQSDLYLLNAHFLTTSTWHPLRLHYEVEAKQQWLEKMEHHALIKRGGY</sequence>
<dbReference type="GO" id="GO:0008253">
    <property type="term" value="F:5'-nucleotidase activity"/>
    <property type="evidence" value="ECO:0007669"/>
    <property type="project" value="UniProtKB-UniRule"/>
</dbReference>
<dbReference type="GO" id="GO:0005737">
    <property type="term" value="C:cytoplasm"/>
    <property type="evidence" value="ECO:0007669"/>
    <property type="project" value="UniProtKB-SubCell"/>
</dbReference>
<evidence type="ECO:0000256" key="7">
    <source>
        <dbReference type="HAMAP-Rule" id="MF_00060"/>
    </source>
</evidence>
<evidence type="ECO:0000313" key="10">
    <source>
        <dbReference type="Proteomes" id="UP000622653"/>
    </source>
</evidence>
<dbReference type="GO" id="GO:0008254">
    <property type="term" value="F:3'-nucleotidase activity"/>
    <property type="evidence" value="ECO:0007669"/>
    <property type="project" value="TreeGrafter"/>
</dbReference>
<dbReference type="GO" id="GO:0046872">
    <property type="term" value="F:metal ion binding"/>
    <property type="evidence" value="ECO:0007669"/>
    <property type="project" value="UniProtKB-UniRule"/>
</dbReference>
<comment type="subcellular location">
    <subcellularLocation>
        <location evidence="7">Cytoplasm</location>
    </subcellularLocation>
</comment>
<dbReference type="HAMAP" id="MF_00060">
    <property type="entry name" value="SurE"/>
    <property type="match status" value="1"/>
</dbReference>
<keyword evidence="4 7" id="KW-0479">Metal-binding</keyword>
<gene>
    <name evidence="7 9" type="primary">surE</name>
    <name evidence="9" type="ORF">IRY55_03540</name>
</gene>
<feature type="binding site" evidence="7">
    <location>
        <position position="9"/>
    </location>
    <ligand>
        <name>a divalent metal cation</name>
        <dbReference type="ChEBI" id="CHEBI:60240"/>
    </ligand>
</feature>
<dbReference type="NCBIfam" id="TIGR00087">
    <property type="entry name" value="surE"/>
    <property type="match status" value="1"/>
</dbReference>
<feature type="binding site" evidence="7">
    <location>
        <position position="10"/>
    </location>
    <ligand>
        <name>a divalent metal cation</name>
        <dbReference type="ChEBI" id="CHEBI:60240"/>
    </ligand>
</feature>
<organism evidence="9 10">
    <name type="scientific">Savagea serpentis</name>
    <dbReference type="NCBI Taxonomy" id="2785297"/>
    <lineage>
        <taxon>Bacteria</taxon>
        <taxon>Bacillati</taxon>
        <taxon>Bacillota</taxon>
        <taxon>Bacilli</taxon>
        <taxon>Bacillales</taxon>
        <taxon>Caryophanaceae</taxon>
        <taxon>Savagea</taxon>
    </lineage>
</organism>
<keyword evidence="5 7" id="KW-0547">Nucleotide-binding</keyword>
<dbReference type="Gene3D" id="3.40.1210.10">
    <property type="entry name" value="Survival protein SurE-like phosphatase/nucleotidase"/>
    <property type="match status" value="1"/>
</dbReference>
<keyword evidence="6 7" id="KW-0378">Hydrolase</keyword>
<comment type="function">
    <text evidence="7">Nucleotidase that shows phosphatase activity on nucleoside 5'-monophosphates.</text>
</comment>
<evidence type="ECO:0000256" key="3">
    <source>
        <dbReference type="ARBA" id="ARBA00022490"/>
    </source>
</evidence>
<dbReference type="PANTHER" id="PTHR30457:SF12">
    <property type="entry name" value="5'_3'-NUCLEOTIDASE SURE"/>
    <property type="match status" value="1"/>
</dbReference>
<keyword evidence="3 7" id="KW-0963">Cytoplasm</keyword>
<dbReference type="InterPro" id="IPR036523">
    <property type="entry name" value="SurE-like_sf"/>
</dbReference>
<evidence type="ECO:0000256" key="1">
    <source>
        <dbReference type="ARBA" id="ARBA00000815"/>
    </source>
</evidence>
<evidence type="ECO:0000256" key="5">
    <source>
        <dbReference type="ARBA" id="ARBA00022741"/>
    </source>
</evidence>
<evidence type="ECO:0000256" key="6">
    <source>
        <dbReference type="ARBA" id="ARBA00022801"/>
    </source>
</evidence>
<dbReference type="EC" id="3.1.3.5" evidence="7"/>
<dbReference type="InterPro" id="IPR030048">
    <property type="entry name" value="SurE"/>
</dbReference>
<name>A0A8J7KH00_9BACL</name>
<dbReference type="PANTHER" id="PTHR30457">
    <property type="entry name" value="5'-NUCLEOTIDASE SURE"/>
    <property type="match status" value="1"/>
</dbReference>
<evidence type="ECO:0000256" key="4">
    <source>
        <dbReference type="ARBA" id="ARBA00022723"/>
    </source>
</evidence>
<comment type="catalytic activity">
    <reaction evidence="1 7">
        <text>a ribonucleoside 5'-phosphate + H2O = a ribonucleoside + phosphate</text>
        <dbReference type="Rhea" id="RHEA:12484"/>
        <dbReference type="ChEBI" id="CHEBI:15377"/>
        <dbReference type="ChEBI" id="CHEBI:18254"/>
        <dbReference type="ChEBI" id="CHEBI:43474"/>
        <dbReference type="ChEBI" id="CHEBI:58043"/>
        <dbReference type="EC" id="3.1.3.5"/>
    </reaction>
</comment>
<dbReference type="SUPFAM" id="SSF64167">
    <property type="entry name" value="SurE-like"/>
    <property type="match status" value="1"/>
</dbReference>
<evidence type="ECO:0000313" key="9">
    <source>
        <dbReference type="EMBL" id="MBF4500428.1"/>
    </source>
</evidence>